<dbReference type="InterPro" id="IPR050090">
    <property type="entry name" value="Tyrosine_recombinase_XerCD"/>
</dbReference>
<dbReference type="OrthoDB" id="4326943at2"/>
<dbReference type="PANTHER" id="PTHR30349:SF64">
    <property type="entry name" value="PROPHAGE INTEGRASE INTD-RELATED"/>
    <property type="match status" value="1"/>
</dbReference>
<dbReference type="InterPro" id="IPR013762">
    <property type="entry name" value="Integrase-like_cat_sf"/>
</dbReference>
<dbReference type="CDD" id="cd01189">
    <property type="entry name" value="INT_ICEBs1_C_like"/>
    <property type="match status" value="1"/>
</dbReference>
<protein>
    <submittedName>
        <fullName evidence="8">Putative Integrase</fullName>
    </submittedName>
</protein>
<dbReference type="PROSITE" id="PS51898">
    <property type="entry name" value="TYR_RECOMBINASE"/>
    <property type="match status" value="1"/>
</dbReference>
<evidence type="ECO:0000256" key="4">
    <source>
        <dbReference type="ARBA" id="ARBA00023172"/>
    </source>
</evidence>
<feature type="domain" description="Core-binding (CB)" evidence="7">
    <location>
        <begin position="65"/>
        <end position="148"/>
    </location>
</feature>
<dbReference type="Proteomes" id="UP000042997">
    <property type="component" value="Unassembled WGS sequence"/>
</dbReference>
<dbReference type="AlphaFoldDB" id="A0A098BL16"/>
<sequence length="404" mass="44412">MAARRDNGDGSLFWSESRKLFIGAIYLPNGKRKQVTSKDKAACKAKLDALKANIADGLDPHSDQVTVATWCKHWLESLAPKTVRPNTLANYRAAVNTYIVPSIGRVKLHDLKPHHVREVHDAVTAAGRSSGTALNTHWALSAALGAAVAEEMMVRNPCDRVKAPKVTRERRGALTVEQAQRLLSTCMEHDDPMVSRWAAALMLGARQGELLGLTWDRVDLDKRTANLEWALDRLPMVHGCAGSCGAKWASRCPRAVFDVEEWFEYIPLYKNLALVDPKSDRSRRVVPIPAPLAVLLEEHREHSPENRHGLVWATDGGEPIDPGADLRAWKSAVQRAGLPPVVLHEARHSTASILLESGVDQGVIMAVLGHSSIITTRGYTHASDKLARAALSNLDVLLEDVPEW</sequence>
<dbReference type="Gene3D" id="1.10.443.10">
    <property type="entry name" value="Intergrase catalytic core"/>
    <property type="match status" value="1"/>
</dbReference>
<evidence type="ECO:0000259" key="6">
    <source>
        <dbReference type="PROSITE" id="PS51898"/>
    </source>
</evidence>
<dbReference type="InterPro" id="IPR004107">
    <property type="entry name" value="Integrase_SAM-like_N"/>
</dbReference>
<comment type="similarity">
    <text evidence="1">Belongs to the 'phage' integrase family.</text>
</comment>
<organism evidence="8 9">
    <name type="scientific">Rhodococcus ruber</name>
    <dbReference type="NCBI Taxonomy" id="1830"/>
    <lineage>
        <taxon>Bacteria</taxon>
        <taxon>Bacillati</taxon>
        <taxon>Actinomycetota</taxon>
        <taxon>Actinomycetes</taxon>
        <taxon>Mycobacteriales</taxon>
        <taxon>Nocardiaceae</taxon>
        <taxon>Rhodococcus</taxon>
    </lineage>
</organism>
<dbReference type="GO" id="GO:0006310">
    <property type="term" value="P:DNA recombination"/>
    <property type="evidence" value="ECO:0007669"/>
    <property type="project" value="UniProtKB-KW"/>
</dbReference>
<dbReference type="GO" id="GO:0003677">
    <property type="term" value="F:DNA binding"/>
    <property type="evidence" value="ECO:0007669"/>
    <property type="project" value="UniProtKB-UniRule"/>
</dbReference>
<dbReference type="InterPro" id="IPR011010">
    <property type="entry name" value="DNA_brk_join_enz"/>
</dbReference>
<evidence type="ECO:0000313" key="8">
    <source>
        <dbReference type="EMBL" id="CDZ88925.1"/>
    </source>
</evidence>
<dbReference type="InterPro" id="IPR010998">
    <property type="entry name" value="Integrase_recombinase_N"/>
</dbReference>
<evidence type="ECO:0000313" key="9">
    <source>
        <dbReference type="Proteomes" id="UP000042997"/>
    </source>
</evidence>
<gene>
    <name evidence="8" type="ORF">RHRU231_450092</name>
</gene>
<name>A0A098BL16_9NOCA</name>
<reference evidence="8 9" key="1">
    <citation type="journal article" date="2014" name="Genome Announc.">
        <title>Draft Genome Sequence of Propane- and Butane-Oxidizing Actinobacterium Rhodococcus ruber IEGM 231.</title>
        <authorList>
            <person name="Ivshina I.B."/>
            <person name="Kuyukina M.S."/>
            <person name="Krivoruchko A.V."/>
            <person name="Barbe V."/>
            <person name="Fischer C."/>
        </authorList>
    </citation>
    <scope>NUCLEOTIDE SEQUENCE [LARGE SCALE GENOMIC DNA]</scope>
</reference>
<dbReference type="PANTHER" id="PTHR30349">
    <property type="entry name" value="PHAGE INTEGRASE-RELATED"/>
    <property type="match status" value="1"/>
</dbReference>
<dbReference type="InterPro" id="IPR002104">
    <property type="entry name" value="Integrase_catalytic"/>
</dbReference>
<accession>A0A098BL16</accession>
<evidence type="ECO:0000256" key="3">
    <source>
        <dbReference type="ARBA" id="ARBA00023125"/>
    </source>
</evidence>
<dbReference type="InterPro" id="IPR044068">
    <property type="entry name" value="CB"/>
</dbReference>
<keyword evidence="2" id="KW-0229">DNA integration</keyword>
<proteinExistence type="inferred from homology"/>
<dbReference type="GO" id="GO:0015074">
    <property type="term" value="P:DNA integration"/>
    <property type="evidence" value="ECO:0007669"/>
    <property type="project" value="UniProtKB-KW"/>
</dbReference>
<dbReference type="RefSeq" id="WP_040271991.1">
    <property type="nucleotide sequence ID" value="NZ_JAPWIU010000008.1"/>
</dbReference>
<evidence type="ECO:0000259" key="7">
    <source>
        <dbReference type="PROSITE" id="PS51900"/>
    </source>
</evidence>
<dbReference type="Gene3D" id="1.10.150.130">
    <property type="match status" value="1"/>
</dbReference>
<dbReference type="EMBL" id="CCSD01000056">
    <property type="protein sequence ID" value="CDZ88925.1"/>
    <property type="molecule type" value="Genomic_DNA"/>
</dbReference>
<feature type="domain" description="Tyr recombinase" evidence="6">
    <location>
        <begin position="169"/>
        <end position="392"/>
    </location>
</feature>
<evidence type="ECO:0000256" key="1">
    <source>
        <dbReference type="ARBA" id="ARBA00008857"/>
    </source>
</evidence>
<dbReference type="PROSITE" id="PS51900">
    <property type="entry name" value="CB"/>
    <property type="match status" value="1"/>
</dbReference>
<evidence type="ECO:0000256" key="5">
    <source>
        <dbReference type="PROSITE-ProRule" id="PRU01248"/>
    </source>
</evidence>
<dbReference type="Pfam" id="PF00589">
    <property type="entry name" value="Phage_integrase"/>
    <property type="match status" value="1"/>
</dbReference>
<evidence type="ECO:0000256" key="2">
    <source>
        <dbReference type="ARBA" id="ARBA00022908"/>
    </source>
</evidence>
<keyword evidence="4" id="KW-0233">DNA recombination</keyword>
<keyword evidence="3 5" id="KW-0238">DNA-binding</keyword>
<dbReference type="SUPFAM" id="SSF56349">
    <property type="entry name" value="DNA breaking-rejoining enzymes"/>
    <property type="match status" value="1"/>
</dbReference>
<dbReference type="Pfam" id="PF14659">
    <property type="entry name" value="Phage_int_SAM_3"/>
    <property type="match status" value="1"/>
</dbReference>